<dbReference type="Proteomes" id="UP000509126">
    <property type="component" value="Chromosome"/>
</dbReference>
<name>A0A6N1N585_ACILW</name>
<organism evidence="2 3">
    <name type="scientific">Acinetobacter lwoffii</name>
    <dbReference type="NCBI Taxonomy" id="28090"/>
    <lineage>
        <taxon>Bacteria</taxon>
        <taxon>Pseudomonadati</taxon>
        <taxon>Pseudomonadota</taxon>
        <taxon>Gammaproteobacteria</taxon>
        <taxon>Moraxellales</taxon>
        <taxon>Moraxellaceae</taxon>
        <taxon>Acinetobacter</taxon>
    </lineage>
</organism>
<dbReference type="RefSeq" id="WP_174894561.1">
    <property type="nucleotide sequence ID" value="NZ_CP054803.1"/>
</dbReference>
<dbReference type="Pfam" id="PF07693">
    <property type="entry name" value="KAP_NTPase"/>
    <property type="match status" value="1"/>
</dbReference>
<evidence type="ECO:0000259" key="1">
    <source>
        <dbReference type="Pfam" id="PF07693"/>
    </source>
</evidence>
<evidence type="ECO:0000313" key="3">
    <source>
        <dbReference type="Proteomes" id="UP000509126"/>
    </source>
</evidence>
<dbReference type="SUPFAM" id="SSF52540">
    <property type="entry name" value="P-loop containing nucleoside triphosphate hydrolases"/>
    <property type="match status" value="1"/>
</dbReference>
<gene>
    <name evidence="2" type="ORF">FOB19_12665</name>
</gene>
<feature type="domain" description="KAP NTPase" evidence="1">
    <location>
        <begin position="51"/>
        <end position="293"/>
    </location>
</feature>
<protein>
    <submittedName>
        <fullName evidence="2">DNA repair protein</fullName>
    </submittedName>
</protein>
<proteinExistence type="predicted"/>
<dbReference type="EMBL" id="CP054803">
    <property type="protein sequence ID" value="QKU22175.1"/>
    <property type="molecule type" value="Genomic_DNA"/>
</dbReference>
<reference evidence="2 3" key="1">
    <citation type="submission" date="2019-11" db="EMBL/GenBank/DDBJ databases">
        <title>FDA dAtabase for Regulatory Grade micrObial Sequences (FDA-ARGOS): Supporting development and validation of Infectious Disease Dx tests.</title>
        <authorList>
            <person name="Patel R."/>
            <person name="Rucinski S."/>
            <person name="Tallon L."/>
            <person name="Sadzewicz L."/>
            <person name="Vavikolanu K."/>
            <person name="Mehta A."/>
            <person name="Aluvathingal J."/>
            <person name="Nadendla S."/>
            <person name="Nandy P."/>
            <person name="Geyer C."/>
            <person name="Yan Y."/>
            <person name="Sichtig H."/>
        </authorList>
    </citation>
    <scope>NUCLEOTIDE SEQUENCE [LARGE SCALE GENOMIC DNA]</scope>
    <source>
        <strain evidence="2 3">FDAARGOS_557</strain>
    </source>
</reference>
<dbReference type="InterPro" id="IPR011646">
    <property type="entry name" value="KAP_P-loop"/>
</dbReference>
<sequence>MSDHFVLKGGIGTIDAERDIFLEDYFWETQVFNDLICFNEEDYSFSKRVIVGRTGSGKTALLKKINSLPNMKSVTIEAESMIFEHIKNNVFINSLIENEIDIRIFYKSLWLHVLLIKVIELTFPKDNLLKSLQALVFDRNKLAAEYVETFSDNFFNENIISEITNKMQRELTASFAGDVSNIKSSVGGKQNSELTEKIQSQTSRYVNTELLAKQKQVIRALIEGTKDKKKKFIISIDDLDRSWLNENSIRYDFINALLDAFRELLDIKNTKVLISIRTDILKGVYKNKLRQEEKDLSLISHVEWRREEILNLLDKRISYIIERQYTNEGVTFEDLFDFEVLGKSAKEYILERTMLRPRDAIEYVNLCLSKVSGNVSKLNHCVVLEAEEDFYSSRKSALCSEWYSLYPNLRIYLDALSVFETNTINKNVLSTMKDEFCEILLKSENLDDDVISKCIASDFTDILNIWFICGVIGRNKTEDIVIYSNHLKMELDITDFNKNFRIHPLFFRN</sequence>
<evidence type="ECO:0000313" key="2">
    <source>
        <dbReference type="EMBL" id="QKU22175.1"/>
    </source>
</evidence>
<dbReference type="AlphaFoldDB" id="A0A6N1N585"/>
<dbReference type="NCBIfam" id="NF047389">
    <property type="entry name" value="ATPase_Sll1717"/>
    <property type="match status" value="1"/>
</dbReference>
<accession>A0A6N1N585</accession>
<dbReference type="InterPro" id="IPR027417">
    <property type="entry name" value="P-loop_NTPase"/>
</dbReference>
<dbReference type="InterPro" id="IPR059206">
    <property type="entry name" value="Sll1717-like"/>
</dbReference>